<accession>A0AAD7BB17</accession>
<sequence>MILTARRVKIWVGPILYRILALAWERGIKYPLRHNPASSCLPSTPIIMMRDCVRHLYLEHVPIAWARFLLSNCDNVEDVCLFDGDYTSLLDRLGARRTLRRLHCSLQDLFGPREPDFNHPIFSRLTHLTLFPGVIPTEWTGLASLLHLTHLSVSDYGFLTLISEALKACPSLRVAICLVPDESVVSDLEISGLDAMKSDPRFVCMLCITHYTTEWFAGTTGGLDRWNRAEEFISRRDAGEIERTQFIVPADDSSSLEMPVEFRERVTVATRPTWTQRCLAAVWPQS</sequence>
<reference evidence="1" key="1">
    <citation type="submission" date="2023-03" db="EMBL/GenBank/DDBJ databases">
        <title>Massive genome expansion in bonnet fungi (Mycena s.s.) driven by repeated elements and novel gene families across ecological guilds.</title>
        <authorList>
            <consortium name="Lawrence Berkeley National Laboratory"/>
            <person name="Harder C.B."/>
            <person name="Miyauchi S."/>
            <person name="Viragh M."/>
            <person name="Kuo A."/>
            <person name="Thoen E."/>
            <person name="Andreopoulos B."/>
            <person name="Lu D."/>
            <person name="Skrede I."/>
            <person name="Drula E."/>
            <person name="Henrissat B."/>
            <person name="Morin E."/>
            <person name="Kohler A."/>
            <person name="Barry K."/>
            <person name="LaButti K."/>
            <person name="Morin E."/>
            <person name="Salamov A."/>
            <person name="Lipzen A."/>
            <person name="Mereny Z."/>
            <person name="Hegedus B."/>
            <person name="Baldrian P."/>
            <person name="Stursova M."/>
            <person name="Weitz H."/>
            <person name="Taylor A."/>
            <person name="Grigoriev I.V."/>
            <person name="Nagy L.G."/>
            <person name="Martin F."/>
            <person name="Kauserud H."/>
        </authorList>
    </citation>
    <scope>NUCLEOTIDE SEQUENCE</scope>
    <source>
        <strain evidence="1">9284</strain>
    </source>
</reference>
<name>A0AAD7BB17_9AGAR</name>
<evidence type="ECO:0000313" key="2">
    <source>
        <dbReference type="Proteomes" id="UP001221142"/>
    </source>
</evidence>
<evidence type="ECO:0000313" key="1">
    <source>
        <dbReference type="EMBL" id="KAJ7615434.1"/>
    </source>
</evidence>
<protein>
    <submittedName>
        <fullName evidence="1">Uncharacterized protein</fullName>
    </submittedName>
</protein>
<gene>
    <name evidence="1" type="ORF">FB45DRAFT_873516</name>
</gene>
<dbReference type="EMBL" id="JARKIF010000024">
    <property type="protein sequence ID" value="KAJ7615434.1"/>
    <property type="molecule type" value="Genomic_DNA"/>
</dbReference>
<dbReference type="Proteomes" id="UP001221142">
    <property type="component" value="Unassembled WGS sequence"/>
</dbReference>
<proteinExistence type="predicted"/>
<keyword evidence="2" id="KW-1185">Reference proteome</keyword>
<dbReference type="SUPFAM" id="SSF52058">
    <property type="entry name" value="L domain-like"/>
    <property type="match status" value="1"/>
</dbReference>
<organism evidence="1 2">
    <name type="scientific">Roridomyces roridus</name>
    <dbReference type="NCBI Taxonomy" id="1738132"/>
    <lineage>
        <taxon>Eukaryota</taxon>
        <taxon>Fungi</taxon>
        <taxon>Dikarya</taxon>
        <taxon>Basidiomycota</taxon>
        <taxon>Agaricomycotina</taxon>
        <taxon>Agaricomycetes</taxon>
        <taxon>Agaricomycetidae</taxon>
        <taxon>Agaricales</taxon>
        <taxon>Marasmiineae</taxon>
        <taxon>Mycenaceae</taxon>
        <taxon>Roridomyces</taxon>
    </lineage>
</organism>
<dbReference type="AlphaFoldDB" id="A0AAD7BB17"/>
<comment type="caution">
    <text evidence="1">The sequence shown here is derived from an EMBL/GenBank/DDBJ whole genome shotgun (WGS) entry which is preliminary data.</text>
</comment>